<keyword evidence="1" id="KW-0175">Coiled coil</keyword>
<feature type="coiled-coil region" evidence="1">
    <location>
        <begin position="69"/>
        <end position="96"/>
    </location>
</feature>
<protein>
    <submittedName>
        <fullName evidence="2">Uncharacterized protein</fullName>
    </submittedName>
</protein>
<proteinExistence type="predicted"/>
<organism evidence="2">
    <name type="scientific">Clastoptera arizonana</name>
    <name type="common">Arizona spittle bug</name>
    <dbReference type="NCBI Taxonomy" id="38151"/>
    <lineage>
        <taxon>Eukaryota</taxon>
        <taxon>Metazoa</taxon>
        <taxon>Ecdysozoa</taxon>
        <taxon>Arthropoda</taxon>
        <taxon>Hexapoda</taxon>
        <taxon>Insecta</taxon>
        <taxon>Pterygota</taxon>
        <taxon>Neoptera</taxon>
        <taxon>Paraneoptera</taxon>
        <taxon>Hemiptera</taxon>
        <taxon>Auchenorrhyncha</taxon>
        <taxon>Cercopoidea</taxon>
        <taxon>Clastopteridae</taxon>
        <taxon>Clastoptera</taxon>
    </lineage>
</organism>
<reference evidence="2" key="1">
    <citation type="submission" date="2015-12" db="EMBL/GenBank/DDBJ databases">
        <title>De novo transcriptome assembly of four potential Pierce s Disease insect vectors from Arizona vineyards.</title>
        <authorList>
            <person name="Tassone E.E."/>
        </authorList>
    </citation>
    <scope>NUCLEOTIDE SEQUENCE</scope>
</reference>
<evidence type="ECO:0000256" key="1">
    <source>
        <dbReference type="SAM" id="Coils"/>
    </source>
</evidence>
<gene>
    <name evidence="2" type="ORF">g.9230</name>
</gene>
<name>A0A1B6DGB9_9HEMI</name>
<dbReference type="EMBL" id="GEDC01012559">
    <property type="protein sequence ID" value="JAS24739.1"/>
    <property type="molecule type" value="Transcribed_RNA"/>
</dbReference>
<evidence type="ECO:0000313" key="2">
    <source>
        <dbReference type="EMBL" id="JAS24739.1"/>
    </source>
</evidence>
<sequence length="234" mass="27293">MEFCNESNILEALNTLNEEIAVLGYEQLLEYDCRENNQGLIISLCNTAHSLKVARQNFLDKCRAHVQNQRVLDDEIKSLKAKIKQMEDEKVQLLKTKNISVKQEMLKNQQIINDSTKKIKEELLKTKGLLKTRSEMTNLRLRELHEENAELRRKLMKLLTHDVKSKSNKENKVKNNINEPLQIQNSNVNSKPTSISAEKEELYKKSIQKLQNNIQTLVEENIKLKKILEENEVE</sequence>
<feature type="coiled-coil region" evidence="1">
    <location>
        <begin position="200"/>
        <end position="234"/>
    </location>
</feature>
<feature type="coiled-coil region" evidence="1">
    <location>
        <begin position="134"/>
        <end position="161"/>
    </location>
</feature>
<dbReference type="AlphaFoldDB" id="A0A1B6DGB9"/>
<accession>A0A1B6DGB9</accession>